<evidence type="ECO:0000313" key="4">
    <source>
        <dbReference type="Proteomes" id="UP001155483"/>
    </source>
</evidence>
<dbReference type="EMBL" id="JAOTIF010000006">
    <property type="protein sequence ID" value="MCU7549570.1"/>
    <property type="molecule type" value="Genomic_DNA"/>
</dbReference>
<sequence>MKRVFYLTCVLLGFTTVLQAQEDKKQIPKVNLDHFVPPDTTTQKTNKKVSKSSKKNIPKVDLSHFKPPADSSRKKD</sequence>
<evidence type="ECO:0000256" key="2">
    <source>
        <dbReference type="SAM" id="SignalP"/>
    </source>
</evidence>
<feature type="chain" id="PRO_5040873682" evidence="2">
    <location>
        <begin position="21"/>
        <end position="76"/>
    </location>
</feature>
<feature type="region of interest" description="Disordered" evidence="1">
    <location>
        <begin position="31"/>
        <end position="76"/>
    </location>
</feature>
<feature type="compositionally biased region" description="Basic residues" evidence="1">
    <location>
        <begin position="45"/>
        <end position="57"/>
    </location>
</feature>
<gene>
    <name evidence="3" type="ORF">OCK74_10620</name>
</gene>
<dbReference type="RefSeq" id="WP_279297012.1">
    <property type="nucleotide sequence ID" value="NZ_JAOTIF010000006.1"/>
</dbReference>
<evidence type="ECO:0000256" key="1">
    <source>
        <dbReference type="SAM" id="MobiDB-lite"/>
    </source>
</evidence>
<dbReference type="Proteomes" id="UP001155483">
    <property type="component" value="Unassembled WGS sequence"/>
</dbReference>
<organism evidence="3 4">
    <name type="scientific">Paraflavisolibacter caeni</name>
    <dbReference type="NCBI Taxonomy" id="2982496"/>
    <lineage>
        <taxon>Bacteria</taxon>
        <taxon>Pseudomonadati</taxon>
        <taxon>Bacteroidota</taxon>
        <taxon>Chitinophagia</taxon>
        <taxon>Chitinophagales</taxon>
        <taxon>Chitinophagaceae</taxon>
        <taxon>Paraflavisolibacter</taxon>
    </lineage>
</organism>
<reference evidence="3" key="2">
    <citation type="submission" date="2023-04" db="EMBL/GenBank/DDBJ databases">
        <title>Paracnuella aquatica gen. nov., sp. nov., a member of the family Chitinophagaceae isolated from a hot spring.</title>
        <authorList>
            <person name="Wang C."/>
        </authorList>
    </citation>
    <scope>NUCLEOTIDE SEQUENCE</scope>
    <source>
        <strain evidence="3">LB-8</strain>
    </source>
</reference>
<keyword evidence="4" id="KW-1185">Reference proteome</keyword>
<evidence type="ECO:0000313" key="3">
    <source>
        <dbReference type="EMBL" id="MCU7549570.1"/>
    </source>
</evidence>
<protein>
    <submittedName>
        <fullName evidence="3">Uncharacterized protein</fullName>
    </submittedName>
</protein>
<proteinExistence type="predicted"/>
<name>A0A9X2XV87_9BACT</name>
<reference evidence="3" key="1">
    <citation type="submission" date="2022-09" db="EMBL/GenBank/DDBJ databases">
        <authorList>
            <person name="Yuan C."/>
            <person name="Ke Z."/>
        </authorList>
    </citation>
    <scope>NUCLEOTIDE SEQUENCE</scope>
    <source>
        <strain evidence="3">LB-8</strain>
    </source>
</reference>
<keyword evidence="2" id="KW-0732">Signal</keyword>
<feature type="signal peptide" evidence="2">
    <location>
        <begin position="1"/>
        <end position="20"/>
    </location>
</feature>
<comment type="caution">
    <text evidence="3">The sequence shown here is derived from an EMBL/GenBank/DDBJ whole genome shotgun (WGS) entry which is preliminary data.</text>
</comment>
<dbReference type="AlphaFoldDB" id="A0A9X2XV87"/>
<accession>A0A9X2XV87</accession>